<proteinExistence type="predicted"/>
<evidence type="ECO:0000313" key="1">
    <source>
        <dbReference type="EMBL" id="GHA98457.1"/>
    </source>
</evidence>
<name>A0A8J3G2U4_9PROT</name>
<dbReference type="RefSeq" id="WP_189498334.1">
    <property type="nucleotide sequence ID" value="NZ_BMZH01000009.1"/>
</dbReference>
<sequence length="191" mass="20927">MKKIITLAIVGALSLAGCKSTAEALSIGEAGDRNSGPCPRAFALYDAARIVEFRNENQRYEDVGFTGQITKVRSLCRYVGDNPITGSVDITFELGRGPAASQSEAVYQYWVAITRKNIAVIDKQTFPLRVTFPAGVDRLTITESIDDYSIARVNDTTSGENFEIIVGFEVTTEQRTFNAEGRRFRVGAGQE</sequence>
<gene>
    <name evidence="1" type="ORF">GCM10009069_21680</name>
</gene>
<evidence type="ECO:0000313" key="2">
    <source>
        <dbReference type="Proteomes" id="UP000634004"/>
    </source>
</evidence>
<comment type="caution">
    <text evidence="1">The sequence shown here is derived from an EMBL/GenBank/DDBJ whole genome shotgun (WGS) entry which is preliminary data.</text>
</comment>
<evidence type="ECO:0008006" key="3">
    <source>
        <dbReference type="Google" id="ProtNLM"/>
    </source>
</evidence>
<accession>A0A8J3G2U4</accession>
<dbReference type="AlphaFoldDB" id="A0A8J3G2U4"/>
<reference evidence="1" key="2">
    <citation type="submission" date="2020-09" db="EMBL/GenBank/DDBJ databases">
        <authorList>
            <person name="Sun Q."/>
            <person name="Kim S."/>
        </authorList>
    </citation>
    <scope>NUCLEOTIDE SEQUENCE</scope>
    <source>
        <strain evidence="1">KCTC 32513</strain>
    </source>
</reference>
<dbReference type="PROSITE" id="PS51257">
    <property type="entry name" value="PROKAR_LIPOPROTEIN"/>
    <property type="match status" value="1"/>
</dbReference>
<protein>
    <recommendedName>
        <fullName evidence="3">Lipoprotein</fullName>
    </recommendedName>
</protein>
<dbReference type="EMBL" id="BMZH01000009">
    <property type="protein sequence ID" value="GHA98457.1"/>
    <property type="molecule type" value="Genomic_DNA"/>
</dbReference>
<keyword evidence="2" id="KW-1185">Reference proteome</keyword>
<organism evidence="1 2">
    <name type="scientific">Algimonas arctica</name>
    <dbReference type="NCBI Taxonomy" id="1479486"/>
    <lineage>
        <taxon>Bacteria</taxon>
        <taxon>Pseudomonadati</taxon>
        <taxon>Pseudomonadota</taxon>
        <taxon>Alphaproteobacteria</taxon>
        <taxon>Maricaulales</taxon>
        <taxon>Robiginitomaculaceae</taxon>
        <taxon>Algimonas</taxon>
    </lineage>
</organism>
<reference evidence="1" key="1">
    <citation type="journal article" date="2014" name="Int. J. Syst. Evol. Microbiol.">
        <title>Complete genome sequence of Corynebacterium casei LMG S-19264T (=DSM 44701T), isolated from a smear-ripened cheese.</title>
        <authorList>
            <consortium name="US DOE Joint Genome Institute (JGI-PGF)"/>
            <person name="Walter F."/>
            <person name="Albersmeier A."/>
            <person name="Kalinowski J."/>
            <person name="Ruckert C."/>
        </authorList>
    </citation>
    <scope>NUCLEOTIDE SEQUENCE</scope>
    <source>
        <strain evidence="1">KCTC 32513</strain>
    </source>
</reference>
<dbReference type="Proteomes" id="UP000634004">
    <property type="component" value="Unassembled WGS sequence"/>
</dbReference>